<dbReference type="WBParaSite" id="TASK_0000847001-mRNA-1">
    <property type="protein sequence ID" value="TASK_0000847001-mRNA-1"/>
    <property type="gene ID" value="TASK_0000847001"/>
</dbReference>
<dbReference type="Proteomes" id="UP000282613">
    <property type="component" value="Unassembled WGS sequence"/>
</dbReference>
<proteinExistence type="predicted"/>
<protein>
    <submittedName>
        <fullName evidence="2 4">Uncharacterized protein</fullName>
    </submittedName>
</protein>
<dbReference type="AlphaFoldDB" id="A0A0R3WCN0"/>
<reference evidence="4" key="1">
    <citation type="submission" date="2017-02" db="UniProtKB">
        <authorList>
            <consortium name="WormBaseParasite"/>
        </authorList>
    </citation>
    <scope>IDENTIFICATION</scope>
</reference>
<organism evidence="4">
    <name type="scientific">Taenia asiatica</name>
    <name type="common">Asian tapeworm</name>
    <dbReference type="NCBI Taxonomy" id="60517"/>
    <lineage>
        <taxon>Eukaryota</taxon>
        <taxon>Metazoa</taxon>
        <taxon>Spiralia</taxon>
        <taxon>Lophotrochozoa</taxon>
        <taxon>Platyhelminthes</taxon>
        <taxon>Cestoda</taxon>
        <taxon>Eucestoda</taxon>
        <taxon>Cyclophyllidea</taxon>
        <taxon>Taeniidae</taxon>
        <taxon>Taenia</taxon>
    </lineage>
</organism>
<keyword evidence="3" id="KW-1185">Reference proteome</keyword>
<evidence type="ECO:0000313" key="2">
    <source>
        <dbReference type="EMBL" id="VDK40361.1"/>
    </source>
</evidence>
<evidence type="ECO:0000313" key="4">
    <source>
        <dbReference type="WBParaSite" id="TASK_0000847001-mRNA-1"/>
    </source>
</evidence>
<feature type="compositionally biased region" description="Basic and acidic residues" evidence="1">
    <location>
        <begin position="39"/>
        <end position="49"/>
    </location>
</feature>
<gene>
    <name evidence="2" type="ORF">TASK_LOCUS8471</name>
</gene>
<accession>A0A0R3WCN0</accession>
<evidence type="ECO:0000256" key="1">
    <source>
        <dbReference type="SAM" id="MobiDB-lite"/>
    </source>
</evidence>
<sequence length="104" mass="11760">MGRTNHKRRQPNPKKPNKKQMRKKQSAIVQRCIQALNSDSDRFRTKLSEPPKPPVTKPPDGSLKHFKPIRIEVVEGAALADAAALLESNFHLEEPDSPKEKQDS</sequence>
<name>A0A0R3WCN0_TAEAS</name>
<reference evidence="2 3" key="2">
    <citation type="submission" date="2018-11" db="EMBL/GenBank/DDBJ databases">
        <authorList>
            <consortium name="Pathogen Informatics"/>
        </authorList>
    </citation>
    <scope>NUCLEOTIDE SEQUENCE [LARGE SCALE GENOMIC DNA]</scope>
</reference>
<feature type="region of interest" description="Disordered" evidence="1">
    <location>
        <begin position="1"/>
        <end position="64"/>
    </location>
</feature>
<feature type="compositionally biased region" description="Basic residues" evidence="1">
    <location>
        <begin position="1"/>
        <end position="25"/>
    </location>
</feature>
<evidence type="ECO:0000313" key="3">
    <source>
        <dbReference type="Proteomes" id="UP000282613"/>
    </source>
</evidence>
<dbReference type="EMBL" id="UYRS01018807">
    <property type="protein sequence ID" value="VDK40361.1"/>
    <property type="molecule type" value="Genomic_DNA"/>
</dbReference>